<evidence type="ECO:0000313" key="3">
    <source>
        <dbReference type="Proteomes" id="UP000263273"/>
    </source>
</evidence>
<dbReference type="Gene3D" id="2.30.30.140">
    <property type="match status" value="1"/>
</dbReference>
<dbReference type="SUPFAM" id="SSF159127">
    <property type="entry name" value="HupF/HypC-like"/>
    <property type="match status" value="1"/>
</dbReference>
<dbReference type="Pfam" id="PF01455">
    <property type="entry name" value="HupF_HypC"/>
    <property type="match status" value="1"/>
</dbReference>
<proteinExistence type="inferred from homology"/>
<dbReference type="STRING" id="378794.GCA_001570625_01800"/>
<comment type="caution">
    <text evidence="2">The sequence shown here is derived from an EMBL/GenBank/DDBJ whole genome shotgun (WGS) entry which is preliminary data.</text>
</comment>
<dbReference type="InterPro" id="IPR001109">
    <property type="entry name" value="Hydrogenase_HupF/HypC"/>
</dbReference>
<protein>
    <submittedName>
        <fullName evidence="2">HypC/HybG/HupF family hydrogenase formation chaperone</fullName>
    </submittedName>
</protein>
<sequence length="77" mass="8592">MCLGVPGKILEIKEHDVAQVDVDGNQLDISIRLTPEVQKGQFVLVHAGFAMEIIDESLAVETMDLLKELQKYRELGI</sequence>
<dbReference type="AlphaFoldDB" id="A0A354YW61"/>
<reference evidence="2 3" key="1">
    <citation type="journal article" date="2018" name="Nat. Biotechnol.">
        <title>A standardized bacterial taxonomy based on genome phylogeny substantially revises the tree of life.</title>
        <authorList>
            <person name="Parks D.H."/>
            <person name="Chuvochina M."/>
            <person name="Waite D.W."/>
            <person name="Rinke C."/>
            <person name="Skarshewski A."/>
            <person name="Chaumeil P.A."/>
            <person name="Hugenholtz P."/>
        </authorList>
    </citation>
    <scope>NUCLEOTIDE SEQUENCE [LARGE SCALE GENOMIC DNA]</scope>
    <source>
        <strain evidence="2">UBA10948</strain>
    </source>
</reference>
<evidence type="ECO:0000313" key="2">
    <source>
        <dbReference type="EMBL" id="HBK53583.1"/>
    </source>
</evidence>
<comment type="similarity">
    <text evidence="1">Belongs to the HupF/HypC family.</text>
</comment>
<dbReference type="EMBL" id="DNZF01000146">
    <property type="protein sequence ID" value="HBK53583.1"/>
    <property type="molecule type" value="Genomic_DNA"/>
</dbReference>
<dbReference type="NCBIfam" id="TIGR00074">
    <property type="entry name" value="hypC_hupF"/>
    <property type="match status" value="1"/>
</dbReference>
<dbReference type="InterPro" id="IPR019812">
    <property type="entry name" value="Hydgase_assmbl_chp_CS"/>
</dbReference>
<name>A0A354YW61_9FIRM</name>
<dbReference type="FunFam" id="2.30.30.140:FF:000022">
    <property type="entry name" value="Hydrogenase assembly chaperone HybG"/>
    <property type="match status" value="1"/>
</dbReference>
<dbReference type="GO" id="GO:1902670">
    <property type="term" value="F:carbon dioxide binding"/>
    <property type="evidence" value="ECO:0007669"/>
    <property type="project" value="TreeGrafter"/>
</dbReference>
<gene>
    <name evidence="2" type="ORF">DDZ44_06585</name>
</gene>
<dbReference type="PROSITE" id="PS01097">
    <property type="entry name" value="HUPF_HYPC"/>
    <property type="match status" value="1"/>
</dbReference>
<accession>A0A354YW61</accession>
<dbReference type="PANTHER" id="PTHR35177:SF2">
    <property type="entry name" value="HYDROGENASE MATURATION FACTOR HYBG"/>
    <property type="match status" value="1"/>
</dbReference>
<dbReference type="GO" id="GO:0005506">
    <property type="term" value="F:iron ion binding"/>
    <property type="evidence" value="ECO:0007669"/>
    <property type="project" value="TreeGrafter"/>
</dbReference>
<dbReference type="Proteomes" id="UP000263273">
    <property type="component" value="Unassembled WGS sequence"/>
</dbReference>
<dbReference type="GO" id="GO:0051604">
    <property type="term" value="P:protein maturation"/>
    <property type="evidence" value="ECO:0007669"/>
    <property type="project" value="TreeGrafter"/>
</dbReference>
<evidence type="ECO:0000256" key="1">
    <source>
        <dbReference type="ARBA" id="ARBA00006018"/>
    </source>
</evidence>
<dbReference type="PRINTS" id="PR00445">
    <property type="entry name" value="HUPFHYPC"/>
</dbReference>
<dbReference type="PANTHER" id="PTHR35177">
    <property type="entry name" value="HYDROGENASE MATURATION FACTOR HYBG"/>
    <property type="match status" value="1"/>
</dbReference>
<organism evidence="2 3">
    <name type="scientific">Syntrophomonas wolfei</name>
    <dbReference type="NCBI Taxonomy" id="863"/>
    <lineage>
        <taxon>Bacteria</taxon>
        <taxon>Bacillati</taxon>
        <taxon>Bacillota</taxon>
        <taxon>Clostridia</taxon>
        <taxon>Eubacteriales</taxon>
        <taxon>Syntrophomonadaceae</taxon>
        <taxon>Syntrophomonas</taxon>
    </lineage>
</organism>